<evidence type="ECO:0000256" key="1">
    <source>
        <dbReference type="SAM" id="MobiDB-lite"/>
    </source>
</evidence>
<dbReference type="VEuPathDB" id="CryptoDB:Vbra_13365"/>
<dbReference type="Proteomes" id="UP000041254">
    <property type="component" value="Unassembled WGS sequence"/>
</dbReference>
<dbReference type="AlphaFoldDB" id="A0A0G4EUQ8"/>
<reference evidence="2 3" key="1">
    <citation type="submission" date="2014-11" db="EMBL/GenBank/DDBJ databases">
        <authorList>
            <person name="Zhu J."/>
            <person name="Qi W."/>
            <person name="Song R."/>
        </authorList>
    </citation>
    <scope>NUCLEOTIDE SEQUENCE [LARGE SCALE GENOMIC DNA]</scope>
</reference>
<accession>A0A0G4EUQ8</accession>
<organism evidence="2 3">
    <name type="scientific">Vitrella brassicaformis (strain CCMP3155)</name>
    <dbReference type="NCBI Taxonomy" id="1169540"/>
    <lineage>
        <taxon>Eukaryota</taxon>
        <taxon>Sar</taxon>
        <taxon>Alveolata</taxon>
        <taxon>Colpodellida</taxon>
        <taxon>Vitrellaceae</taxon>
        <taxon>Vitrella</taxon>
    </lineage>
</organism>
<feature type="compositionally biased region" description="Basic and acidic residues" evidence="1">
    <location>
        <begin position="131"/>
        <end position="159"/>
    </location>
</feature>
<name>A0A0G4EUQ8_VITBC</name>
<sequence length="177" mass="19902">MCVIDGCYEEISRMAKSIHRDVAKFLITNMTLVQRHRLSLMLYWAAAIEGLSQSRAGQVSSALESDFDVKDVPAVLPVVPLLSSAIQTAFKNALKKAVDARDDTAFGELYDQLISCSKTCAKEAAERHRLEAENERLRNENATLKEQERRGTERPRDEMEGQQQQQQKGDADRGMKS</sequence>
<feature type="region of interest" description="Disordered" evidence="1">
    <location>
        <begin position="131"/>
        <end position="177"/>
    </location>
</feature>
<evidence type="ECO:0000313" key="2">
    <source>
        <dbReference type="EMBL" id="CEM01978.1"/>
    </source>
</evidence>
<evidence type="ECO:0000313" key="3">
    <source>
        <dbReference type="Proteomes" id="UP000041254"/>
    </source>
</evidence>
<gene>
    <name evidence="2" type="ORF">Vbra_13365</name>
</gene>
<protein>
    <submittedName>
        <fullName evidence="2">Uncharacterized protein</fullName>
    </submittedName>
</protein>
<dbReference type="PhylomeDB" id="A0A0G4EUQ8"/>
<keyword evidence="3" id="KW-1185">Reference proteome</keyword>
<dbReference type="EMBL" id="CDMY01000315">
    <property type="protein sequence ID" value="CEM01978.1"/>
    <property type="molecule type" value="Genomic_DNA"/>
</dbReference>
<dbReference type="InParanoid" id="A0A0G4EUQ8"/>
<proteinExistence type="predicted"/>